<dbReference type="PANTHER" id="PTHR34406">
    <property type="entry name" value="PROTEIN YCEI"/>
    <property type="match status" value="1"/>
</dbReference>
<gene>
    <name evidence="3" type="ORF">HZU75_03045</name>
</gene>
<name>A0A7D5ZEX6_9NEIS</name>
<evidence type="ECO:0000256" key="1">
    <source>
        <dbReference type="SAM" id="SignalP"/>
    </source>
</evidence>
<evidence type="ECO:0000313" key="3">
    <source>
        <dbReference type="EMBL" id="QLI80589.1"/>
    </source>
</evidence>
<dbReference type="SMART" id="SM00867">
    <property type="entry name" value="YceI"/>
    <property type="match status" value="1"/>
</dbReference>
<protein>
    <submittedName>
        <fullName evidence="3">Polyisoprenoid-binding protein</fullName>
    </submittedName>
</protein>
<dbReference type="Gene3D" id="2.40.128.110">
    <property type="entry name" value="Lipid/polyisoprenoid-binding, YceI-like"/>
    <property type="match status" value="1"/>
</dbReference>
<feature type="signal peptide" evidence="1">
    <location>
        <begin position="1"/>
        <end position="19"/>
    </location>
</feature>
<dbReference type="InterPro" id="IPR007372">
    <property type="entry name" value="Lipid/polyisoprenoid-bd_YceI"/>
</dbReference>
<proteinExistence type="predicted"/>
<reference evidence="3 4" key="1">
    <citation type="journal article" date="2016" name="Int. J. Syst. Evol. Microbiol.">
        <title>Chitinibacter fontanus sp. nov., isolated from a spring.</title>
        <authorList>
            <person name="Sheu S.Y."/>
            <person name="Li Y.S."/>
            <person name="Young C.C."/>
            <person name="Chen W.M."/>
        </authorList>
    </citation>
    <scope>NUCLEOTIDE SEQUENCE [LARGE SCALE GENOMIC DNA]</scope>
    <source>
        <strain evidence="3 4">STM-7</strain>
    </source>
</reference>
<dbReference type="SUPFAM" id="SSF101874">
    <property type="entry name" value="YceI-like"/>
    <property type="match status" value="1"/>
</dbReference>
<dbReference type="InterPro" id="IPR036761">
    <property type="entry name" value="TTHA0802/YceI-like_sf"/>
</dbReference>
<dbReference type="PANTHER" id="PTHR34406:SF2">
    <property type="entry name" value="PERIPLASMIC PROTEIN"/>
    <property type="match status" value="1"/>
</dbReference>
<organism evidence="3 4">
    <name type="scientific">Chitinibacter fontanus</name>
    <dbReference type="NCBI Taxonomy" id="1737446"/>
    <lineage>
        <taxon>Bacteria</taxon>
        <taxon>Pseudomonadati</taxon>
        <taxon>Pseudomonadota</taxon>
        <taxon>Betaproteobacteria</taxon>
        <taxon>Neisseriales</taxon>
        <taxon>Chitinibacteraceae</taxon>
        <taxon>Chitinibacter</taxon>
    </lineage>
</organism>
<dbReference type="KEGG" id="cfon:HZU75_03045"/>
<dbReference type="RefSeq" id="WP_180307729.1">
    <property type="nucleotide sequence ID" value="NZ_CP058952.1"/>
</dbReference>
<dbReference type="Proteomes" id="UP000510822">
    <property type="component" value="Chromosome"/>
</dbReference>
<feature type="domain" description="Lipid/polyisoprenoid-binding YceI-like" evidence="2">
    <location>
        <begin position="23"/>
        <end position="186"/>
    </location>
</feature>
<dbReference type="AlphaFoldDB" id="A0A7D5ZEX6"/>
<accession>A0A7D5ZEX6</accession>
<evidence type="ECO:0000259" key="2">
    <source>
        <dbReference type="SMART" id="SM00867"/>
    </source>
</evidence>
<keyword evidence="4" id="KW-1185">Reference proteome</keyword>
<keyword evidence="1" id="KW-0732">Signal</keyword>
<sequence>MKKLILASILSAAALSAVAAPETFNVDPSHTFASFEINHLGYSTQRGSFQKTSGTITLDQEKKTGSADITIDASSLNTGWAARDKHLSSEDFFNVEKFPTITFKGKTFKFDGDKLSSVTGDFTLLGVTKPVTLNITGFKCAPHPMSKKPACGADAVATIKRSEFGMAAYVPAVSDEVTLRIQVEASK</sequence>
<feature type="chain" id="PRO_5028843388" evidence="1">
    <location>
        <begin position="20"/>
        <end position="187"/>
    </location>
</feature>
<evidence type="ECO:0000313" key="4">
    <source>
        <dbReference type="Proteomes" id="UP000510822"/>
    </source>
</evidence>
<dbReference type="EMBL" id="CP058952">
    <property type="protein sequence ID" value="QLI80589.1"/>
    <property type="molecule type" value="Genomic_DNA"/>
</dbReference>
<dbReference type="Pfam" id="PF04264">
    <property type="entry name" value="YceI"/>
    <property type="match status" value="1"/>
</dbReference>